<comment type="caution">
    <text evidence="2">The sequence shown here is derived from an EMBL/GenBank/DDBJ whole genome shotgun (WGS) entry which is preliminary data.</text>
</comment>
<dbReference type="Gene3D" id="1.20.1260.10">
    <property type="match status" value="1"/>
</dbReference>
<dbReference type="InterPro" id="IPR012347">
    <property type="entry name" value="Ferritin-like"/>
</dbReference>
<evidence type="ECO:0000313" key="3">
    <source>
        <dbReference type="Proteomes" id="UP001202180"/>
    </source>
</evidence>
<dbReference type="InterPro" id="IPR025419">
    <property type="entry name" value="DUF4142"/>
</dbReference>
<dbReference type="PANTHER" id="PTHR38593">
    <property type="entry name" value="BLR2558 PROTEIN"/>
    <property type="match status" value="1"/>
</dbReference>
<dbReference type="Pfam" id="PF13628">
    <property type="entry name" value="DUF4142"/>
    <property type="match status" value="1"/>
</dbReference>
<evidence type="ECO:0000259" key="1">
    <source>
        <dbReference type="Pfam" id="PF13628"/>
    </source>
</evidence>
<evidence type="ECO:0000313" key="2">
    <source>
        <dbReference type="EMBL" id="MCK8492487.1"/>
    </source>
</evidence>
<protein>
    <submittedName>
        <fullName evidence="2">DUF4142 domain-containing protein</fullName>
    </submittedName>
</protein>
<gene>
    <name evidence="2" type="ORF">M0L20_11540</name>
</gene>
<reference evidence="2 3" key="1">
    <citation type="submission" date="2022-04" db="EMBL/GenBank/DDBJ databases">
        <title>Spirosoma sp. strain RP8 genome sequencing and assembly.</title>
        <authorList>
            <person name="Jung Y."/>
        </authorList>
    </citation>
    <scope>NUCLEOTIDE SEQUENCE [LARGE SCALE GENOMIC DNA]</scope>
    <source>
        <strain evidence="2 3">RP8</strain>
    </source>
</reference>
<dbReference type="PANTHER" id="PTHR38593:SF1">
    <property type="entry name" value="BLR2558 PROTEIN"/>
    <property type="match status" value="1"/>
</dbReference>
<accession>A0ABT0HKR4</accession>
<name>A0ABT0HKR4_9BACT</name>
<dbReference type="EMBL" id="JALPRF010000002">
    <property type="protein sequence ID" value="MCK8492487.1"/>
    <property type="molecule type" value="Genomic_DNA"/>
</dbReference>
<dbReference type="Proteomes" id="UP001202180">
    <property type="component" value="Unassembled WGS sequence"/>
</dbReference>
<dbReference type="PROSITE" id="PS51257">
    <property type="entry name" value="PROKAR_LIPOPROTEIN"/>
    <property type="match status" value="1"/>
</dbReference>
<organism evidence="2 3">
    <name type="scientific">Spirosoma liriopis</name>
    <dbReference type="NCBI Taxonomy" id="2937440"/>
    <lineage>
        <taxon>Bacteria</taxon>
        <taxon>Pseudomonadati</taxon>
        <taxon>Bacteroidota</taxon>
        <taxon>Cytophagia</taxon>
        <taxon>Cytophagales</taxon>
        <taxon>Cytophagaceae</taxon>
        <taxon>Spirosoma</taxon>
    </lineage>
</organism>
<feature type="domain" description="DUF4142" evidence="1">
    <location>
        <begin position="59"/>
        <end position="191"/>
    </location>
</feature>
<sequence length="196" mass="21480">MKSTVLIPSLFLGLSFVFGCSSGNDSTDKADKINDERIEKQAIAVSNDAREDAKKVSRYMVHLSNSGMTEYELSKVALQKATNPEVKGFAQRAMNEHQQHDKTLQSLAKQMNVTLPTELSDKSKSALGKLTGMDAGTEFDLQYLDNMATVNDDALSVADDLQDLAPNDGVKAFIKKLVTDDGKHKDLAKQLKNVLD</sequence>
<dbReference type="RefSeq" id="WP_232561122.1">
    <property type="nucleotide sequence ID" value="NZ_JALPRF010000002.1"/>
</dbReference>
<proteinExistence type="predicted"/>
<keyword evidence="3" id="KW-1185">Reference proteome</keyword>